<evidence type="ECO:0000313" key="2">
    <source>
        <dbReference type="EMBL" id="HIS63828.1"/>
    </source>
</evidence>
<feature type="compositionally biased region" description="Basic and acidic residues" evidence="1">
    <location>
        <begin position="114"/>
        <end position="126"/>
    </location>
</feature>
<reference evidence="2" key="2">
    <citation type="journal article" date="2021" name="PeerJ">
        <title>Extensive microbial diversity within the chicken gut microbiome revealed by metagenomics and culture.</title>
        <authorList>
            <person name="Gilroy R."/>
            <person name="Ravi A."/>
            <person name="Getino M."/>
            <person name="Pursley I."/>
            <person name="Horton D.L."/>
            <person name="Alikhan N.F."/>
            <person name="Baker D."/>
            <person name="Gharbi K."/>
            <person name="Hall N."/>
            <person name="Watson M."/>
            <person name="Adriaenssens E.M."/>
            <person name="Foster-Nyarko E."/>
            <person name="Jarju S."/>
            <person name="Secka A."/>
            <person name="Antonio M."/>
            <person name="Oren A."/>
            <person name="Chaudhuri R.R."/>
            <person name="La Ragione R."/>
            <person name="Hildebrand F."/>
            <person name="Pallen M.J."/>
        </authorList>
    </citation>
    <scope>NUCLEOTIDE SEQUENCE</scope>
    <source>
        <strain evidence="2">ChiBcec16-1751</strain>
    </source>
</reference>
<gene>
    <name evidence="2" type="ORF">IAA83_00470</name>
</gene>
<accession>A0A9D1F7R0</accession>
<organism evidence="2 3">
    <name type="scientific">Candidatus Avoscillospira avistercoris</name>
    <dbReference type="NCBI Taxonomy" id="2840707"/>
    <lineage>
        <taxon>Bacteria</taxon>
        <taxon>Bacillati</taxon>
        <taxon>Bacillota</taxon>
        <taxon>Clostridia</taxon>
        <taxon>Eubacteriales</taxon>
        <taxon>Oscillospiraceae</taxon>
        <taxon>Oscillospiraceae incertae sedis</taxon>
        <taxon>Candidatus Avoscillospira</taxon>
    </lineage>
</organism>
<comment type="caution">
    <text evidence="2">The sequence shown here is derived from an EMBL/GenBank/DDBJ whole genome shotgun (WGS) entry which is preliminary data.</text>
</comment>
<evidence type="ECO:0000313" key="3">
    <source>
        <dbReference type="Proteomes" id="UP000886741"/>
    </source>
</evidence>
<protein>
    <submittedName>
        <fullName evidence="2">Uncharacterized protein</fullName>
    </submittedName>
</protein>
<sequence length="126" mass="14193">MMGQMAVVILATAALLLILWLWMGRLLLPLAGETVSVVYRGRDDAPDLEQTVHSFEWLHDTGLVRTELLIEDHGMAPAACRRAETLARQHEYIRWLGPTQTEQVRCEGGSTAGDDTRERVDHRLSE</sequence>
<evidence type="ECO:0000256" key="1">
    <source>
        <dbReference type="SAM" id="MobiDB-lite"/>
    </source>
</evidence>
<proteinExistence type="predicted"/>
<dbReference type="AlphaFoldDB" id="A0A9D1F7R0"/>
<name>A0A9D1F7R0_9FIRM</name>
<feature type="region of interest" description="Disordered" evidence="1">
    <location>
        <begin position="104"/>
        <end position="126"/>
    </location>
</feature>
<dbReference type="EMBL" id="DVJJ01000012">
    <property type="protein sequence ID" value="HIS63828.1"/>
    <property type="molecule type" value="Genomic_DNA"/>
</dbReference>
<dbReference type="Proteomes" id="UP000886741">
    <property type="component" value="Unassembled WGS sequence"/>
</dbReference>
<reference evidence="2" key="1">
    <citation type="submission" date="2020-10" db="EMBL/GenBank/DDBJ databases">
        <authorList>
            <person name="Gilroy R."/>
        </authorList>
    </citation>
    <scope>NUCLEOTIDE SEQUENCE</scope>
    <source>
        <strain evidence="2">ChiBcec16-1751</strain>
    </source>
</reference>